<dbReference type="STRING" id="77044.A0A1W2TGQ8"/>
<name>A0A1W2TGQ8_ROSNE</name>
<keyword evidence="2" id="KW-1133">Transmembrane helix</keyword>
<dbReference type="OrthoDB" id="10259622at2759"/>
<accession>A0A1W2TGQ8</accession>
<evidence type="ECO:0000256" key="1">
    <source>
        <dbReference type="SAM" id="MobiDB-lite"/>
    </source>
</evidence>
<evidence type="ECO:0000256" key="2">
    <source>
        <dbReference type="SAM" id="Phobius"/>
    </source>
</evidence>
<dbReference type="Proteomes" id="UP000054516">
    <property type="component" value="Unassembled WGS sequence"/>
</dbReference>
<evidence type="ECO:0000313" key="3">
    <source>
        <dbReference type="EMBL" id="GAP87301.2"/>
    </source>
</evidence>
<feature type="compositionally biased region" description="Basic residues" evidence="1">
    <location>
        <begin position="63"/>
        <end position="89"/>
    </location>
</feature>
<feature type="region of interest" description="Disordered" evidence="1">
    <location>
        <begin position="211"/>
        <end position="242"/>
    </location>
</feature>
<keyword evidence="3" id="KW-0645">Protease</keyword>
<feature type="transmembrane region" description="Helical" evidence="2">
    <location>
        <begin position="565"/>
        <end position="587"/>
    </location>
</feature>
<dbReference type="GO" id="GO:0006508">
    <property type="term" value="P:proteolysis"/>
    <property type="evidence" value="ECO:0007669"/>
    <property type="project" value="UniProtKB-KW"/>
</dbReference>
<dbReference type="EMBL" id="DF977472">
    <property type="protein sequence ID" value="GAP87301.2"/>
    <property type="molecule type" value="Genomic_DNA"/>
</dbReference>
<feature type="region of interest" description="Disordered" evidence="1">
    <location>
        <begin position="1"/>
        <end position="93"/>
    </location>
</feature>
<dbReference type="AlphaFoldDB" id="A0A1W2TGQ8"/>
<feature type="compositionally biased region" description="Acidic residues" evidence="1">
    <location>
        <begin position="30"/>
        <end position="49"/>
    </location>
</feature>
<proteinExistence type="predicted"/>
<feature type="compositionally biased region" description="Polar residues" evidence="1">
    <location>
        <begin position="304"/>
        <end position="324"/>
    </location>
</feature>
<protein>
    <submittedName>
        <fullName evidence="3">Putative glycoprotease family protein</fullName>
    </submittedName>
</protein>
<keyword evidence="2" id="KW-0472">Membrane</keyword>
<keyword evidence="2" id="KW-0812">Transmembrane</keyword>
<feature type="region of interest" description="Disordered" evidence="1">
    <location>
        <begin position="283"/>
        <end position="376"/>
    </location>
</feature>
<feature type="compositionally biased region" description="Polar residues" evidence="1">
    <location>
        <begin position="220"/>
        <end position="238"/>
    </location>
</feature>
<sequence>MAALAAQPMSTNPFKTSVAHTNPKDSPKDEWEDWDVDSDNDDDDNDDLLIDLSGNGVEAQTRKSSHKHASNRLTHRPVHLPRVKSRGRQGAKNAKANIKLVTDMSQFQQARVVALQRGVDTTNKGRFADTAALRALEGSPNSASMGSFAWLYRKPENAQNLSVSEYTSTDLSPNARPIVIGISVPSDEAGSHQVSPQTAVVETPMDVRSFSRKASGKAPTPQQLHSVWSPDTETTDSPYSVRRPASSVYSQYNPFGASKIASDAPPVPNLPATMNLKQAGGLQFQDDEDSGTPYTPFEEDDTPVATSKSQNLKTATASPGSASSRAHGWWDHVTTPFTPQLNNPFKTQSEQAGPSNASSQQGWWSGVDEKKGSSAKTSHLTIITPANQRGNGFSTVDTIMPAPAQEFHEQNHSEKARIALEDNQANDAPPPYEFPKTQVDAKFAVPQPYVSSQPIPSPGPLTPGLAATMSSQRGVNLAEIPLTPLGVFPVPPAVLPNRPVGSYRTGDHFYEAPGKANKIERQRRRHEKEDVVARKIGGLWRGRGCIPEEGCFGRSGREGRKRRRVCLGIFGGVIAAIILIVVLVVVLTRRAMSSPPAGANPPGTPEVQTPPEPTYWLNLTSFPPMPTGVLTVAGPNNSVAESGCFIDGTPSTAWSCALPKERHDSVAPYAPNQPEFIFQIQFDNSTQALWKLADKATKNTKSQGYVFDDGFEPKPAPPSLQEVKFLGNTTDDIKSDRKEGEPTPFFISLLESIEETVGPDMIMKRQGNAIGGSPGNGTSNFNLSEILPPPELNPDGTGAPARLFPRPVQQPVRLFDRDLPTEHYGFYTYFDKTIYLADNKKRNIADKDGGVPIENATAVVTFAQTRFLVKIWTRLENTASLLGSGDSSVNVTATPEVQPGSMPYPVTIIADMHGGDQSAKTDFSYGVLKTMEIDRSAARGIIVDVGFGGTLVNGRVNDGDIALGGIDGGTGGCKCEWVNFEN</sequence>
<keyword evidence="4" id="KW-1185">Reference proteome</keyword>
<dbReference type="GO" id="GO:0008233">
    <property type="term" value="F:peptidase activity"/>
    <property type="evidence" value="ECO:0007669"/>
    <property type="project" value="UniProtKB-KW"/>
</dbReference>
<evidence type="ECO:0000313" key="4">
    <source>
        <dbReference type="Proteomes" id="UP000054516"/>
    </source>
</evidence>
<reference evidence="3" key="1">
    <citation type="submission" date="2016-03" db="EMBL/GenBank/DDBJ databases">
        <title>Draft genome sequence of Rosellinia necatrix.</title>
        <authorList>
            <person name="Kanematsu S."/>
        </authorList>
    </citation>
    <scope>NUCLEOTIDE SEQUENCE [LARGE SCALE GENOMIC DNA]</scope>
    <source>
        <strain evidence="3">W97</strain>
    </source>
</reference>
<dbReference type="OMA" id="SPWDRRI"/>
<feature type="compositionally biased region" description="Polar residues" evidence="1">
    <location>
        <begin position="335"/>
        <end position="363"/>
    </location>
</feature>
<feature type="compositionally biased region" description="Polar residues" evidence="1">
    <location>
        <begin position="8"/>
        <end position="20"/>
    </location>
</feature>
<keyword evidence="3" id="KW-0378">Hydrolase</keyword>
<gene>
    <name evidence="3" type="ORF">SAMD00023353_2701130</name>
</gene>
<organism evidence="3">
    <name type="scientific">Rosellinia necatrix</name>
    <name type="common">White root-rot fungus</name>
    <dbReference type="NCBI Taxonomy" id="77044"/>
    <lineage>
        <taxon>Eukaryota</taxon>
        <taxon>Fungi</taxon>
        <taxon>Dikarya</taxon>
        <taxon>Ascomycota</taxon>
        <taxon>Pezizomycotina</taxon>
        <taxon>Sordariomycetes</taxon>
        <taxon>Xylariomycetidae</taxon>
        <taxon>Xylariales</taxon>
        <taxon>Xylariaceae</taxon>
        <taxon>Rosellinia</taxon>
    </lineage>
</organism>